<feature type="region of interest" description="Disordered" evidence="8">
    <location>
        <begin position="338"/>
        <end position="360"/>
    </location>
</feature>
<dbReference type="PANTHER" id="PTHR12815">
    <property type="entry name" value="SORTING AND ASSEMBLY MACHINERY SAMM50 PROTEIN FAMILY MEMBER"/>
    <property type="match status" value="1"/>
</dbReference>
<evidence type="ECO:0000256" key="7">
    <source>
        <dbReference type="ARBA" id="ARBA00024013"/>
    </source>
</evidence>
<evidence type="ECO:0000313" key="10">
    <source>
        <dbReference type="EMBL" id="EPS58849.1"/>
    </source>
</evidence>
<keyword evidence="5" id="KW-1002">Plastid outer membrane</keyword>
<evidence type="ECO:0000256" key="5">
    <source>
        <dbReference type="ARBA" id="ARBA00022805"/>
    </source>
</evidence>
<comment type="subcellular location">
    <subcellularLocation>
        <location evidence="1">Mitochondrion outer membrane</location>
        <topology evidence="1">Multi-pass membrane protein</topology>
    </subcellularLocation>
    <subcellularLocation>
        <location evidence="7">Plastid</location>
        <location evidence="7">Chloroplast outer membrane</location>
    </subcellularLocation>
</comment>
<dbReference type="InterPro" id="IPR000184">
    <property type="entry name" value="Bac_surfAg_D15"/>
</dbReference>
<organism evidence="10 11">
    <name type="scientific">Genlisea aurea</name>
    <dbReference type="NCBI Taxonomy" id="192259"/>
    <lineage>
        <taxon>Eukaryota</taxon>
        <taxon>Viridiplantae</taxon>
        <taxon>Streptophyta</taxon>
        <taxon>Embryophyta</taxon>
        <taxon>Tracheophyta</taxon>
        <taxon>Spermatophyta</taxon>
        <taxon>Magnoliopsida</taxon>
        <taxon>eudicotyledons</taxon>
        <taxon>Gunneridae</taxon>
        <taxon>Pentapetalae</taxon>
        <taxon>asterids</taxon>
        <taxon>lamiids</taxon>
        <taxon>Lamiales</taxon>
        <taxon>Lentibulariaceae</taxon>
        <taxon>Genlisea</taxon>
    </lineage>
</organism>
<dbReference type="Gene3D" id="3.10.20.310">
    <property type="entry name" value="membrane protein fhac"/>
    <property type="match status" value="1"/>
</dbReference>
<sequence>LESLLRRLSAEQVPVRVHDIIIKGNTKTKDFLIESMVEELFRGATSFQQLLQAAGIANMRLQGLEIFDLVNITLDAGPPELPGTANVVIDVSELKSPLSADFGMYTKPQARSWAIESSVKMKNLFGHGDIWDGLVGYGGSQTLEISTGVSVPRFRSISNPLSGRIFLLSQDWLKFSSFKERALGLSCSIFTSQNHELSYNLSWRTLTDPSQMASFAVRSQLGHGLFSGLKYGFKVDRRDQPLRPTSGYAFASTTNIYGLFPDIRSFKLFRQEFDLRYAIPLGFLKAALNLGVSAGVVCPWGNGSSGKPSYLPERFFMDGNASPVCSLKGPTSVYGFKSRGLGPAQPRRRRLAGDDDENSSGMDRLGGDLAVTAFADLSFDLPLKFLRDAGIHGHLFASTGSLTPLTENSYREIASLQGFRESFRSSAGFGLVVPTKLFRMEANYCYILKQQEHDCGKTGIQFSFSA</sequence>
<gene>
    <name evidence="10" type="ORF">M569_15965</name>
</gene>
<evidence type="ECO:0000256" key="4">
    <source>
        <dbReference type="ARBA" id="ARBA00022692"/>
    </source>
</evidence>
<name>S8BX02_9LAMI</name>
<dbReference type="PANTHER" id="PTHR12815:SF18">
    <property type="entry name" value="SORTING AND ASSEMBLY MACHINERY COMPONENT 50 HOMOLOG"/>
    <property type="match status" value="1"/>
</dbReference>
<feature type="non-terminal residue" evidence="10">
    <location>
        <position position="1"/>
    </location>
</feature>
<comment type="similarity">
    <text evidence="2">Belongs to the SAM50/omp85 family.</text>
</comment>
<evidence type="ECO:0000256" key="3">
    <source>
        <dbReference type="ARBA" id="ARBA00022452"/>
    </source>
</evidence>
<evidence type="ECO:0000259" key="9">
    <source>
        <dbReference type="Pfam" id="PF01103"/>
    </source>
</evidence>
<feature type="non-terminal residue" evidence="10">
    <location>
        <position position="466"/>
    </location>
</feature>
<evidence type="ECO:0000313" key="11">
    <source>
        <dbReference type="Proteomes" id="UP000015453"/>
    </source>
</evidence>
<keyword evidence="5" id="KW-0934">Plastid</keyword>
<protein>
    <recommendedName>
        <fullName evidence="9">Bacterial surface antigen (D15) domain-containing protein</fullName>
    </recommendedName>
</protein>
<keyword evidence="6" id="KW-0472">Membrane</keyword>
<evidence type="ECO:0000256" key="6">
    <source>
        <dbReference type="ARBA" id="ARBA00023136"/>
    </source>
</evidence>
<dbReference type="Pfam" id="PF01103">
    <property type="entry name" value="Omp85"/>
    <property type="match status" value="1"/>
</dbReference>
<reference evidence="10 11" key="1">
    <citation type="journal article" date="2013" name="BMC Genomics">
        <title>The miniature genome of a carnivorous plant Genlisea aurea contains a low number of genes and short non-coding sequences.</title>
        <authorList>
            <person name="Leushkin E.V."/>
            <person name="Sutormin R.A."/>
            <person name="Nabieva E.R."/>
            <person name="Penin A.A."/>
            <person name="Kondrashov A.S."/>
            <person name="Logacheva M.D."/>
        </authorList>
    </citation>
    <scope>NUCLEOTIDE SEQUENCE [LARGE SCALE GENOMIC DNA]</scope>
</reference>
<keyword evidence="11" id="KW-1185">Reference proteome</keyword>
<dbReference type="Proteomes" id="UP000015453">
    <property type="component" value="Unassembled WGS sequence"/>
</dbReference>
<dbReference type="OrthoDB" id="1724197at2759"/>
<dbReference type="FunFam" id="3.10.20.310:FF:000016">
    <property type="entry name" value="Outer membrane OMP85 family protein"/>
    <property type="match status" value="1"/>
</dbReference>
<dbReference type="FunFam" id="2.40.160.50:FF:000005">
    <property type="entry name" value="Outer membrane OMP85 family protein"/>
    <property type="match status" value="1"/>
</dbReference>
<keyword evidence="3" id="KW-1134">Transmembrane beta strand</keyword>
<dbReference type="Gene3D" id="2.40.160.50">
    <property type="entry name" value="membrane protein fhac: a member of the omp85/tpsb transporter family"/>
    <property type="match status" value="1"/>
</dbReference>
<keyword evidence="4" id="KW-0812">Transmembrane</keyword>
<comment type="caution">
    <text evidence="10">The sequence shown here is derived from an EMBL/GenBank/DDBJ whole genome shotgun (WGS) entry which is preliminary data.</text>
</comment>
<dbReference type="GO" id="GO:0009707">
    <property type="term" value="C:chloroplast outer membrane"/>
    <property type="evidence" value="ECO:0007669"/>
    <property type="project" value="UniProtKB-SubCell"/>
</dbReference>
<dbReference type="InterPro" id="IPR039910">
    <property type="entry name" value="D15-like"/>
</dbReference>
<proteinExistence type="inferred from homology"/>
<evidence type="ECO:0000256" key="1">
    <source>
        <dbReference type="ARBA" id="ARBA00004374"/>
    </source>
</evidence>
<dbReference type="EMBL" id="AUSU01008856">
    <property type="protein sequence ID" value="EPS58849.1"/>
    <property type="molecule type" value="Genomic_DNA"/>
</dbReference>
<dbReference type="GO" id="GO:0005741">
    <property type="term" value="C:mitochondrial outer membrane"/>
    <property type="evidence" value="ECO:0007669"/>
    <property type="project" value="UniProtKB-SubCell"/>
</dbReference>
<feature type="domain" description="Bacterial surface antigen (D15)" evidence="9">
    <location>
        <begin position="123"/>
        <end position="464"/>
    </location>
</feature>
<evidence type="ECO:0000256" key="8">
    <source>
        <dbReference type="SAM" id="MobiDB-lite"/>
    </source>
</evidence>
<evidence type="ECO:0000256" key="2">
    <source>
        <dbReference type="ARBA" id="ARBA00010913"/>
    </source>
</evidence>
<accession>S8BX02</accession>
<dbReference type="AlphaFoldDB" id="S8BX02"/>